<feature type="transmembrane region" description="Helical" evidence="1">
    <location>
        <begin position="204"/>
        <end position="220"/>
    </location>
</feature>
<comment type="caution">
    <text evidence="3">The sequence shown here is derived from an EMBL/GenBank/DDBJ whole genome shotgun (WGS) entry which is preliminary data.</text>
</comment>
<dbReference type="Proteomes" id="UP000008952">
    <property type="component" value="Unassembled WGS sequence"/>
</dbReference>
<dbReference type="InterPro" id="IPR038731">
    <property type="entry name" value="RgtA/B/C-like"/>
</dbReference>
<dbReference type="eggNOG" id="COG1804">
    <property type="taxonomic scope" value="Bacteria"/>
</dbReference>
<feature type="transmembrane region" description="Helical" evidence="1">
    <location>
        <begin position="118"/>
        <end position="144"/>
    </location>
</feature>
<evidence type="ECO:0000313" key="4">
    <source>
        <dbReference type="Proteomes" id="UP000008952"/>
    </source>
</evidence>
<keyword evidence="1" id="KW-0812">Transmembrane</keyword>
<dbReference type="Pfam" id="PF13231">
    <property type="entry name" value="PMT_2"/>
    <property type="match status" value="1"/>
</dbReference>
<protein>
    <recommendedName>
        <fullName evidence="2">Glycosyltransferase RgtA/B/C/D-like domain-containing protein</fullName>
    </recommendedName>
</protein>
<keyword evidence="4" id="KW-1185">Reference proteome</keyword>
<feature type="transmembrane region" description="Helical" evidence="1">
    <location>
        <begin position="227"/>
        <end position="247"/>
    </location>
</feature>
<dbReference type="EMBL" id="AIMB01000008">
    <property type="protein sequence ID" value="EJF89088.1"/>
    <property type="molecule type" value="Genomic_DNA"/>
</dbReference>
<gene>
    <name evidence="3" type="ORF">ME5_01639</name>
</gene>
<feature type="transmembrane region" description="Helical" evidence="1">
    <location>
        <begin position="182"/>
        <end position="198"/>
    </location>
</feature>
<evidence type="ECO:0000256" key="1">
    <source>
        <dbReference type="SAM" id="Phobius"/>
    </source>
</evidence>
<evidence type="ECO:0000313" key="3">
    <source>
        <dbReference type="EMBL" id="EJF89088.1"/>
    </source>
</evidence>
<feature type="transmembrane region" description="Helical" evidence="1">
    <location>
        <begin position="87"/>
        <end position="106"/>
    </location>
</feature>
<dbReference type="AlphaFoldDB" id="J0ZL17"/>
<accession>J0ZL17</accession>
<feature type="transmembrane region" description="Helical" evidence="1">
    <location>
        <begin position="36"/>
        <end position="57"/>
    </location>
</feature>
<keyword evidence="1" id="KW-0472">Membrane</keyword>
<reference evidence="3 4" key="1">
    <citation type="submission" date="2012-03" db="EMBL/GenBank/DDBJ databases">
        <title>The Genome Sequence of Bartonella tamiae Th239.</title>
        <authorList>
            <consortium name="The Broad Institute Genome Sequencing Platform"/>
            <consortium name="The Broad Institute Genome Sequencing Center for Infectious Disease"/>
            <person name="Feldgarden M."/>
            <person name="Kirby J."/>
            <person name="Kosoy M."/>
            <person name="Birtles R."/>
            <person name="Probert W.S."/>
            <person name="Chiaraviglio L."/>
            <person name="Young S.K."/>
            <person name="Zeng Q."/>
            <person name="Gargeya S."/>
            <person name="Fitzgerald M."/>
            <person name="Haas B."/>
            <person name="Abouelleil A."/>
            <person name="Alvarado L."/>
            <person name="Arachchi H.M."/>
            <person name="Berlin A."/>
            <person name="Chapman S.B."/>
            <person name="Gearin G."/>
            <person name="Goldberg J."/>
            <person name="Griggs A."/>
            <person name="Gujja S."/>
            <person name="Hansen M."/>
            <person name="Heiman D."/>
            <person name="Howarth C."/>
            <person name="Larimer J."/>
            <person name="Lui A."/>
            <person name="MacDonald P.J.P."/>
            <person name="McCowen C."/>
            <person name="Montmayeur A."/>
            <person name="Murphy C."/>
            <person name="Neiman D."/>
            <person name="Pearson M."/>
            <person name="Priest M."/>
            <person name="Roberts A."/>
            <person name="Saif S."/>
            <person name="Shea T."/>
            <person name="Sisk P."/>
            <person name="Stolte C."/>
            <person name="Sykes S."/>
            <person name="Wortman J."/>
            <person name="Nusbaum C."/>
            <person name="Birren B."/>
        </authorList>
    </citation>
    <scope>NUCLEOTIDE SEQUENCE [LARGE SCALE GENOMIC DNA]</scope>
    <source>
        <strain evidence="3 4">Th239</strain>
    </source>
</reference>
<feature type="domain" description="Glycosyltransferase RgtA/B/C/D-like" evidence="2">
    <location>
        <begin position="84"/>
        <end position="244"/>
    </location>
</feature>
<feature type="transmembrane region" description="Helical" evidence="1">
    <location>
        <begin position="279"/>
        <end position="300"/>
    </location>
</feature>
<sequence>MVQDYSSSLSDINCIRCLGFKVKMTVRHSNNIKIDYAGSALCFIAIYFVFQIIYISFISQGAGLDDAELASNVSFWTWGYGGSQPPLYTWLAFGLTKIFGLSLAVLQVLKFSLLASTFFAVYIGLRLLYVKPTVAAAAMLGLFLLPQIGWESQRALTHSIMGTAGSAWSFAAFAFFWRKPNYLRGVIFGITMACAILGKYNGTLFLIALLGGAFLCLPFRSCLKTRWFLSSLVVTFICLLPAAIFMLNNPAGLTERANKLAVGHSGHFIADRFSGLADFGFAVLSFCFVALIIAIVLCFLQKIGLKKEIKEFSNRSSDPRITPSSYLKEDQAYHIQFLKTKRESTDSHLQHHLGHDACVDQTQLNSDHLCFSYNGIEKRVLAQNLISSILLFGLCCIAAAVLILGITTIKDRWLQPLLFLSPAYFTLLLARLQTRFHFVRIYGIIGVCAALIVPFVLYINIATTYYRDKPAEQLLDYSTLYRSLTAHGSFDMILGYRPQLPGNLRLIDPSLKTLHKDSPLVLKRLKRPFIVLWEGSETMPEQLVTILKKTQNESFGDTYFVTLGFKANSEQVRTVYFRYYP</sequence>
<dbReference type="HOGENOM" id="CLU_039820_0_0_5"/>
<feature type="transmembrane region" description="Helical" evidence="1">
    <location>
        <begin position="439"/>
        <end position="459"/>
    </location>
</feature>
<proteinExistence type="predicted"/>
<keyword evidence="1" id="KW-1133">Transmembrane helix</keyword>
<dbReference type="PATRIC" id="fig|1094558.3.peg.1755"/>
<evidence type="ECO:0000259" key="2">
    <source>
        <dbReference type="Pfam" id="PF13231"/>
    </source>
</evidence>
<dbReference type="OrthoDB" id="9153955at2"/>
<organism evidence="3 4">
    <name type="scientific">Bartonella tamiae Th239</name>
    <dbReference type="NCBI Taxonomy" id="1094558"/>
    <lineage>
        <taxon>Bacteria</taxon>
        <taxon>Pseudomonadati</taxon>
        <taxon>Pseudomonadota</taxon>
        <taxon>Alphaproteobacteria</taxon>
        <taxon>Hyphomicrobiales</taxon>
        <taxon>Bartonellaceae</taxon>
        <taxon>Bartonella</taxon>
    </lineage>
</organism>
<name>J0ZL17_9HYPH</name>
<feature type="transmembrane region" description="Helical" evidence="1">
    <location>
        <begin position="385"/>
        <end position="407"/>
    </location>
</feature>
<dbReference type="STRING" id="1094558.ME5_01639"/>
<feature type="transmembrane region" description="Helical" evidence="1">
    <location>
        <begin position="156"/>
        <end position="177"/>
    </location>
</feature>